<dbReference type="PANTHER" id="PTHR40252:SF2">
    <property type="entry name" value="BLR0328 PROTEIN"/>
    <property type="match status" value="1"/>
</dbReference>
<sequence>MLKIATGASEESNTVEAVEEALEIAMAGMNGVAPKAALAFVGIDVDAQALVDTFAKALPGVELAGCTTDGEVAGPGGFIEDSVVITLFGSDTIDFTVGIGHGASADPKKATAAAVADAKSKTDKDPALCVAMPEGIGPNISDIVGGLRDALGEDFPVVGGASGDQMRFQGTKQLCNTEVASDSVVVLIMSGPLVYSCGAATGYVPLGNRHKVTKAKGSTIYEIDGSPAIDLYRDYVAGQSVHFPLAVYSSERDDFLLSSPQAFHEDTGAVTFVNPIEENKEVQLATASRDEIIAASRTAVENAFKGFPKQSPDAALFFSCAGRRAALGSRTKEEYESFEAIIGGAFPTAGFYTYGEIGPAGNQGKAEQHTNAFLAVLLGAAPAV</sequence>
<gene>
    <name evidence="3" type="ORF">SAMN04488040_0429</name>
</gene>
<dbReference type="InterPro" id="IPR019494">
    <property type="entry name" value="FIST_C"/>
</dbReference>
<name>A0A1I6Q091_9RHOB</name>
<proteinExistence type="predicted"/>
<dbReference type="SMART" id="SM00897">
    <property type="entry name" value="FIST"/>
    <property type="match status" value="1"/>
</dbReference>
<evidence type="ECO:0000313" key="3">
    <source>
        <dbReference type="EMBL" id="SFS45832.1"/>
    </source>
</evidence>
<dbReference type="PANTHER" id="PTHR40252">
    <property type="entry name" value="BLR0328 PROTEIN"/>
    <property type="match status" value="1"/>
</dbReference>
<dbReference type="RefSeq" id="WP_175498468.1">
    <property type="nucleotide sequence ID" value="NZ_FPAJ01000001.1"/>
</dbReference>
<dbReference type="STRING" id="394264.SAMN04488040_0429"/>
<evidence type="ECO:0000259" key="1">
    <source>
        <dbReference type="SMART" id="SM00897"/>
    </source>
</evidence>
<feature type="domain" description="FIST" evidence="1">
    <location>
        <begin position="33"/>
        <end position="227"/>
    </location>
</feature>
<feature type="domain" description="FIST C-domain" evidence="2">
    <location>
        <begin position="228"/>
        <end position="360"/>
    </location>
</feature>
<evidence type="ECO:0000259" key="2">
    <source>
        <dbReference type="SMART" id="SM01204"/>
    </source>
</evidence>
<protein>
    <submittedName>
        <fullName evidence="3">Uncharacterized conserved protein, contains FIST_N domain</fullName>
    </submittedName>
</protein>
<dbReference type="Pfam" id="PF10442">
    <property type="entry name" value="FIST_C"/>
    <property type="match status" value="1"/>
</dbReference>
<organism evidence="3 4">
    <name type="scientific">Sulfitobacter marinus</name>
    <dbReference type="NCBI Taxonomy" id="394264"/>
    <lineage>
        <taxon>Bacteria</taxon>
        <taxon>Pseudomonadati</taxon>
        <taxon>Pseudomonadota</taxon>
        <taxon>Alphaproteobacteria</taxon>
        <taxon>Rhodobacterales</taxon>
        <taxon>Roseobacteraceae</taxon>
        <taxon>Sulfitobacter</taxon>
    </lineage>
</organism>
<evidence type="ECO:0000313" key="4">
    <source>
        <dbReference type="Proteomes" id="UP000199239"/>
    </source>
</evidence>
<dbReference type="EMBL" id="FPAJ01000001">
    <property type="protein sequence ID" value="SFS45832.1"/>
    <property type="molecule type" value="Genomic_DNA"/>
</dbReference>
<keyword evidence="4" id="KW-1185">Reference proteome</keyword>
<dbReference type="AlphaFoldDB" id="A0A1I6Q091"/>
<reference evidence="4" key="1">
    <citation type="submission" date="2016-10" db="EMBL/GenBank/DDBJ databases">
        <authorList>
            <person name="Varghese N."/>
            <person name="Submissions S."/>
        </authorList>
    </citation>
    <scope>NUCLEOTIDE SEQUENCE [LARGE SCALE GENOMIC DNA]</scope>
    <source>
        <strain evidence="4">DSM 23422</strain>
    </source>
</reference>
<accession>A0A1I6Q091</accession>
<dbReference type="Pfam" id="PF08495">
    <property type="entry name" value="FIST"/>
    <property type="match status" value="1"/>
</dbReference>
<dbReference type="InterPro" id="IPR013702">
    <property type="entry name" value="FIST_domain_N"/>
</dbReference>
<dbReference type="SMART" id="SM01204">
    <property type="entry name" value="FIST_C"/>
    <property type="match status" value="1"/>
</dbReference>
<dbReference type="Proteomes" id="UP000199239">
    <property type="component" value="Unassembled WGS sequence"/>
</dbReference>